<gene>
    <name evidence="2" type="ORF">PSYJA_40185</name>
</gene>
<dbReference type="InterPro" id="IPR009081">
    <property type="entry name" value="PP-bd_ACP"/>
</dbReference>
<dbReference type="Proteomes" id="UP000004471">
    <property type="component" value="Unassembled WGS sequence"/>
</dbReference>
<name>F3FXC3_PSESX</name>
<comment type="caution">
    <text evidence="2">The sequence shown here is derived from an EMBL/GenBank/DDBJ whole genome shotgun (WGS) entry which is preliminary data.</text>
</comment>
<feature type="non-terminal residue" evidence="2">
    <location>
        <position position="69"/>
    </location>
</feature>
<dbReference type="EMBL" id="AEAH01002977">
    <property type="protein sequence ID" value="EGH34865.1"/>
    <property type="molecule type" value="Genomic_DNA"/>
</dbReference>
<dbReference type="SUPFAM" id="SSF47336">
    <property type="entry name" value="ACP-like"/>
    <property type="match status" value="1"/>
</dbReference>
<organism evidence="2 3">
    <name type="scientific">Pseudomonas syringae pv. japonica str. M301072</name>
    <dbReference type="NCBI Taxonomy" id="629262"/>
    <lineage>
        <taxon>Bacteria</taxon>
        <taxon>Pseudomonadati</taxon>
        <taxon>Pseudomonadota</taxon>
        <taxon>Gammaproteobacteria</taxon>
        <taxon>Pseudomonadales</taxon>
        <taxon>Pseudomonadaceae</taxon>
        <taxon>Pseudomonas</taxon>
        <taxon>Pseudomonas syringae</taxon>
    </lineage>
</organism>
<evidence type="ECO:0000313" key="3">
    <source>
        <dbReference type="Proteomes" id="UP000004471"/>
    </source>
</evidence>
<proteinExistence type="predicted"/>
<feature type="domain" description="Carrier" evidence="1">
    <location>
        <begin position="1"/>
        <end position="31"/>
    </location>
</feature>
<sequence>MRETLGIDLSQRLLFEAPTLAVFAAQVETLQTAASQGDSQTQSAIARLPGNEHLPQSMAQNRLWFLWQL</sequence>
<reference evidence="2 3" key="1">
    <citation type="journal article" date="2011" name="PLoS Pathog.">
        <title>Dynamic evolution of pathogenicity revealed by sequencing and comparative genomics of 19 Pseudomonas syringae isolates.</title>
        <authorList>
            <person name="Baltrus D.A."/>
            <person name="Nishimura M.T."/>
            <person name="Romanchuk A."/>
            <person name="Chang J.H."/>
            <person name="Mukhtar M.S."/>
            <person name="Cherkis K."/>
            <person name="Roach J."/>
            <person name="Grant S.R."/>
            <person name="Jones C.D."/>
            <person name="Dangl J.L."/>
        </authorList>
    </citation>
    <scope>NUCLEOTIDE SEQUENCE [LARGE SCALE GENOMIC DNA]</scope>
    <source>
        <strain evidence="3">M301072PT</strain>
    </source>
</reference>
<dbReference type="HOGENOM" id="CLU_2782054_0_0_6"/>
<evidence type="ECO:0000313" key="2">
    <source>
        <dbReference type="EMBL" id="EGH34865.1"/>
    </source>
</evidence>
<dbReference type="AlphaFoldDB" id="F3FXC3"/>
<dbReference type="InterPro" id="IPR036736">
    <property type="entry name" value="ACP-like_sf"/>
</dbReference>
<dbReference type="PROSITE" id="PS50075">
    <property type="entry name" value="CARRIER"/>
    <property type="match status" value="1"/>
</dbReference>
<evidence type="ECO:0000259" key="1">
    <source>
        <dbReference type="PROSITE" id="PS50075"/>
    </source>
</evidence>
<protein>
    <submittedName>
        <fullName evidence="2">Peptide synthase</fullName>
    </submittedName>
</protein>
<accession>F3FXC3</accession>